<dbReference type="SUPFAM" id="SSF53383">
    <property type="entry name" value="PLP-dependent transferases"/>
    <property type="match status" value="1"/>
</dbReference>
<dbReference type="Pfam" id="PF00155">
    <property type="entry name" value="Aminotran_1_2"/>
    <property type="match status" value="1"/>
</dbReference>
<dbReference type="Gene3D" id="3.90.1150.10">
    <property type="entry name" value="Aspartate Aminotransferase, domain 1"/>
    <property type="match status" value="1"/>
</dbReference>
<dbReference type="PANTHER" id="PTHR46577:SF2">
    <property type="entry name" value="TRANSCRIPTIONAL REGULATORY PROTEIN"/>
    <property type="match status" value="1"/>
</dbReference>
<dbReference type="AlphaFoldDB" id="A0A7T5JP54"/>
<dbReference type="InterPro" id="IPR036390">
    <property type="entry name" value="WH_DNA-bd_sf"/>
</dbReference>
<keyword evidence="3 10" id="KW-0032">Aminotransferase</keyword>
<dbReference type="SUPFAM" id="SSF46785">
    <property type="entry name" value="Winged helix' DNA-binding domain"/>
    <property type="match status" value="1"/>
</dbReference>
<dbReference type="GO" id="GO:0003700">
    <property type="term" value="F:DNA-binding transcription factor activity"/>
    <property type="evidence" value="ECO:0007669"/>
    <property type="project" value="InterPro"/>
</dbReference>
<accession>A0A7T5JP54</accession>
<dbReference type="CDD" id="cd07377">
    <property type="entry name" value="WHTH_GntR"/>
    <property type="match status" value="1"/>
</dbReference>
<sequence>MGGEANRVKLGLPTDWKPDKQADQPVYLQIVAYIKEKIASGDWPVHRSLPPQRAMAEAWGINRSTLITALDELKAEGLIESVVGSGTVVSNNTWSLLSSGEPPDWPSYVRLGEHPSNTETVQDINRFESDPAIIRLGTGELSPRLLPYRETEDILAALRGKLSNLGYSEPKGWLPLREAVSAYLKTRGIEASPGQILVVSGALQALQLVSQGILRQGSGILLERPSYLYSLSVFQSARMRLLGVSMDEQGIRPEALARQKQLREAALLYTIPSFHNPTGILMSAERRRQVMAICERERLPILEDDAYGELWLDEPGPPPLKALDQKGLVLYAGSLSKTLSPGLRIGWIVGPEPVIERLADVKMQTDYGASALSQIAAKEWLEHDRYLRHLAMIRASLRERRAIACQALERWFFDLAEWQVPQGGFYIWLRLKRATSARSLFSRALAKGILLNPGYIYDHTDARHLRISYSYAAEEELEEALFVLSQLLRDSL</sequence>
<evidence type="ECO:0000256" key="3">
    <source>
        <dbReference type="ARBA" id="ARBA00022576"/>
    </source>
</evidence>
<keyword evidence="4 10" id="KW-0808">Transferase</keyword>
<dbReference type="PRINTS" id="PR00035">
    <property type="entry name" value="HTHGNTR"/>
</dbReference>
<protein>
    <submittedName>
        <fullName evidence="10">PLP-dependent aminotransferase family protein</fullName>
    </submittedName>
</protein>
<evidence type="ECO:0000256" key="7">
    <source>
        <dbReference type="ARBA" id="ARBA00023125"/>
    </source>
</evidence>
<keyword evidence="7" id="KW-0238">DNA-binding</keyword>
<evidence type="ECO:0000313" key="10">
    <source>
        <dbReference type="EMBL" id="QQE75133.1"/>
    </source>
</evidence>
<feature type="domain" description="HTH gntR-type" evidence="9">
    <location>
        <begin position="24"/>
        <end position="92"/>
    </location>
</feature>
<dbReference type="KEGG" id="bcop:JD108_04160"/>
<keyword evidence="6" id="KW-0805">Transcription regulation</keyword>
<dbReference type="CDD" id="cd00609">
    <property type="entry name" value="AAT_like"/>
    <property type="match status" value="1"/>
</dbReference>
<evidence type="ECO:0000256" key="5">
    <source>
        <dbReference type="ARBA" id="ARBA00022898"/>
    </source>
</evidence>
<comment type="cofactor">
    <cofactor evidence="1">
        <name>pyridoxal 5'-phosphate</name>
        <dbReference type="ChEBI" id="CHEBI:597326"/>
    </cofactor>
</comment>
<dbReference type="EMBL" id="CP066308">
    <property type="protein sequence ID" value="QQE75133.1"/>
    <property type="molecule type" value="Genomic_DNA"/>
</dbReference>
<evidence type="ECO:0000256" key="4">
    <source>
        <dbReference type="ARBA" id="ARBA00022679"/>
    </source>
</evidence>
<dbReference type="GO" id="GO:0008483">
    <property type="term" value="F:transaminase activity"/>
    <property type="evidence" value="ECO:0007669"/>
    <property type="project" value="UniProtKB-KW"/>
</dbReference>
<keyword evidence="8" id="KW-0804">Transcription</keyword>
<dbReference type="InterPro" id="IPR036388">
    <property type="entry name" value="WH-like_DNA-bd_sf"/>
</dbReference>
<dbReference type="FunFam" id="3.40.640.10:FF:000023">
    <property type="entry name" value="Transcriptional regulator, GntR family"/>
    <property type="match status" value="1"/>
</dbReference>
<comment type="similarity">
    <text evidence="2">In the C-terminal section; belongs to the class-I pyridoxal-phosphate-dependent aminotransferase family.</text>
</comment>
<dbReference type="Gene3D" id="1.10.10.10">
    <property type="entry name" value="Winged helix-like DNA-binding domain superfamily/Winged helix DNA-binding domain"/>
    <property type="match status" value="1"/>
</dbReference>
<proteinExistence type="inferred from homology"/>
<organism evidence="10 11">
    <name type="scientific">Brevibacillus composti</name>
    <dbReference type="NCBI Taxonomy" id="2796470"/>
    <lineage>
        <taxon>Bacteria</taxon>
        <taxon>Bacillati</taxon>
        <taxon>Bacillota</taxon>
        <taxon>Bacilli</taxon>
        <taxon>Bacillales</taxon>
        <taxon>Paenibacillaceae</taxon>
        <taxon>Brevibacillus</taxon>
    </lineage>
</organism>
<evidence type="ECO:0000259" key="9">
    <source>
        <dbReference type="PROSITE" id="PS50949"/>
    </source>
</evidence>
<gene>
    <name evidence="10" type="ORF">JD108_04160</name>
</gene>
<name>A0A7T5JP54_9BACL</name>
<dbReference type="SMART" id="SM00345">
    <property type="entry name" value="HTH_GNTR"/>
    <property type="match status" value="1"/>
</dbReference>
<dbReference type="Pfam" id="PF00392">
    <property type="entry name" value="GntR"/>
    <property type="match status" value="1"/>
</dbReference>
<dbReference type="InterPro" id="IPR015421">
    <property type="entry name" value="PyrdxlP-dep_Trfase_major"/>
</dbReference>
<dbReference type="GO" id="GO:0003677">
    <property type="term" value="F:DNA binding"/>
    <property type="evidence" value="ECO:0007669"/>
    <property type="project" value="UniProtKB-KW"/>
</dbReference>
<dbReference type="InterPro" id="IPR000524">
    <property type="entry name" value="Tscrpt_reg_HTH_GntR"/>
</dbReference>
<dbReference type="Proteomes" id="UP000595847">
    <property type="component" value="Chromosome"/>
</dbReference>
<dbReference type="Gene3D" id="3.40.640.10">
    <property type="entry name" value="Type I PLP-dependent aspartate aminotransferase-like (Major domain)"/>
    <property type="match status" value="1"/>
</dbReference>
<evidence type="ECO:0000256" key="1">
    <source>
        <dbReference type="ARBA" id="ARBA00001933"/>
    </source>
</evidence>
<evidence type="ECO:0000256" key="8">
    <source>
        <dbReference type="ARBA" id="ARBA00023163"/>
    </source>
</evidence>
<dbReference type="InterPro" id="IPR015422">
    <property type="entry name" value="PyrdxlP-dep_Trfase_small"/>
</dbReference>
<dbReference type="InterPro" id="IPR015424">
    <property type="entry name" value="PyrdxlP-dep_Trfase"/>
</dbReference>
<evidence type="ECO:0000256" key="6">
    <source>
        <dbReference type="ARBA" id="ARBA00023015"/>
    </source>
</evidence>
<dbReference type="InterPro" id="IPR004839">
    <property type="entry name" value="Aminotransferase_I/II_large"/>
</dbReference>
<dbReference type="InterPro" id="IPR051446">
    <property type="entry name" value="HTH_trans_reg/aminotransferase"/>
</dbReference>
<dbReference type="GO" id="GO:0030170">
    <property type="term" value="F:pyridoxal phosphate binding"/>
    <property type="evidence" value="ECO:0007669"/>
    <property type="project" value="InterPro"/>
</dbReference>
<evidence type="ECO:0000256" key="2">
    <source>
        <dbReference type="ARBA" id="ARBA00005384"/>
    </source>
</evidence>
<dbReference type="PROSITE" id="PS50949">
    <property type="entry name" value="HTH_GNTR"/>
    <property type="match status" value="1"/>
</dbReference>
<keyword evidence="5" id="KW-0663">Pyridoxal phosphate</keyword>
<dbReference type="PANTHER" id="PTHR46577">
    <property type="entry name" value="HTH-TYPE TRANSCRIPTIONAL REGULATORY PROTEIN GABR"/>
    <property type="match status" value="1"/>
</dbReference>
<evidence type="ECO:0000313" key="11">
    <source>
        <dbReference type="Proteomes" id="UP000595847"/>
    </source>
</evidence>
<reference evidence="10 11" key="1">
    <citation type="submission" date="2020-12" db="EMBL/GenBank/DDBJ databases">
        <title>strain FJAT-54423T represents a novel species of the genus Brevibacillus.</title>
        <authorList>
            <person name="Tang R."/>
        </authorList>
    </citation>
    <scope>NUCLEOTIDE SEQUENCE [LARGE SCALE GENOMIC DNA]</scope>
    <source>
        <strain evidence="10 11">FJAT-54423</strain>
    </source>
</reference>